<dbReference type="Proteomes" id="UP000053611">
    <property type="component" value="Unassembled WGS sequence"/>
</dbReference>
<accession>A0A0J0XX59</accession>
<keyword evidence="1" id="KW-0732">Signal</keyword>
<proteinExistence type="predicted"/>
<dbReference type="AlphaFoldDB" id="A0A0J0XX59"/>
<gene>
    <name evidence="2" type="ORF">CC85DRAFT_112635</name>
</gene>
<protein>
    <submittedName>
        <fullName evidence="2">Uncharacterized protein</fullName>
    </submittedName>
</protein>
<sequence length="58" mass="6313">MHVSTVAALLLVAPLALAGMYAKPVINIDAKEFKKVMGKEHAAVSQLGWVQFADCSRW</sequence>
<name>A0A0J0XX59_9TREE</name>
<feature type="chain" id="PRO_5005245717" evidence="1">
    <location>
        <begin position="19"/>
        <end position="58"/>
    </location>
</feature>
<dbReference type="EMBL" id="KQ087180">
    <property type="protein sequence ID" value="KLT45635.1"/>
    <property type="molecule type" value="Genomic_DNA"/>
</dbReference>
<organism evidence="2 3">
    <name type="scientific">Cutaneotrichosporon oleaginosum</name>
    <dbReference type="NCBI Taxonomy" id="879819"/>
    <lineage>
        <taxon>Eukaryota</taxon>
        <taxon>Fungi</taxon>
        <taxon>Dikarya</taxon>
        <taxon>Basidiomycota</taxon>
        <taxon>Agaricomycotina</taxon>
        <taxon>Tremellomycetes</taxon>
        <taxon>Trichosporonales</taxon>
        <taxon>Trichosporonaceae</taxon>
        <taxon>Cutaneotrichosporon</taxon>
    </lineage>
</organism>
<dbReference type="RefSeq" id="XP_018282126.1">
    <property type="nucleotide sequence ID" value="XM_018419330.1"/>
</dbReference>
<feature type="signal peptide" evidence="1">
    <location>
        <begin position="1"/>
        <end position="18"/>
    </location>
</feature>
<dbReference type="GeneID" id="28979933"/>
<evidence type="ECO:0000256" key="1">
    <source>
        <dbReference type="SAM" id="SignalP"/>
    </source>
</evidence>
<reference evidence="2 3" key="1">
    <citation type="submission" date="2015-03" db="EMBL/GenBank/DDBJ databases">
        <title>Genomics and transcriptomics of the oil-accumulating basidiomycete yeast T. oleaginosus allow insights into substrate utilization and the diverse evolutionary trajectories of mating systems in fungi.</title>
        <authorList>
            <consortium name="DOE Joint Genome Institute"/>
            <person name="Kourist R."/>
            <person name="Kracht O."/>
            <person name="Bracharz F."/>
            <person name="Lipzen A."/>
            <person name="Nolan M."/>
            <person name="Ohm R."/>
            <person name="Grigoriev I."/>
            <person name="Sun S."/>
            <person name="Heitman J."/>
            <person name="Bruck T."/>
            <person name="Nowrousian M."/>
        </authorList>
    </citation>
    <scope>NUCLEOTIDE SEQUENCE [LARGE SCALE GENOMIC DNA]</scope>
    <source>
        <strain evidence="2 3">IBC0246</strain>
    </source>
</reference>
<evidence type="ECO:0000313" key="3">
    <source>
        <dbReference type="Proteomes" id="UP000053611"/>
    </source>
</evidence>
<keyword evidence="3" id="KW-1185">Reference proteome</keyword>
<evidence type="ECO:0000313" key="2">
    <source>
        <dbReference type="EMBL" id="KLT45635.1"/>
    </source>
</evidence>